<protein>
    <recommendedName>
        <fullName evidence="2">VanZ-like domain-containing protein</fullName>
    </recommendedName>
</protein>
<comment type="caution">
    <text evidence="3">The sequence shown here is derived from an EMBL/GenBank/DDBJ whole genome shotgun (WGS) entry which is preliminary data.</text>
</comment>
<feature type="domain" description="VanZ-like" evidence="2">
    <location>
        <begin position="50"/>
        <end position="165"/>
    </location>
</feature>
<reference evidence="3" key="1">
    <citation type="journal article" date="2014" name="Int. J. Syst. Evol. Microbiol.">
        <title>Complete genome sequence of Corynebacterium casei LMG S-19264T (=DSM 44701T), isolated from a smear-ripened cheese.</title>
        <authorList>
            <consortium name="US DOE Joint Genome Institute (JGI-PGF)"/>
            <person name="Walter F."/>
            <person name="Albersmeier A."/>
            <person name="Kalinowski J."/>
            <person name="Ruckert C."/>
        </authorList>
    </citation>
    <scope>NUCLEOTIDE SEQUENCE</scope>
    <source>
        <strain evidence="3">JCM 1480</strain>
    </source>
</reference>
<feature type="transmembrane region" description="Helical" evidence="1">
    <location>
        <begin position="149"/>
        <end position="170"/>
    </location>
</feature>
<keyword evidence="1" id="KW-0812">Transmembrane</keyword>
<evidence type="ECO:0000313" key="4">
    <source>
        <dbReference type="Proteomes" id="UP000648535"/>
    </source>
</evidence>
<name>A0A8H9KYX6_9MICO</name>
<keyword evidence="1" id="KW-0472">Membrane</keyword>
<gene>
    <name evidence="3" type="ORF">GCM10009769_25520</name>
</gene>
<evidence type="ECO:0000313" key="3">
    <source>
        <dbReference type="EMBL" id="GGL06147.1"/>
    </source>
</evidence>
<proteinExistence type="predicted"/>
<organism evidence="3 4">
    <name type="scientific">Curtobacterium luteum</name>
    <dbReference type="NCBI Taxonomy" id="33881"/>
    <lineage>
        <taxon>Bacteria</taxon>
        <taxon>Bacillati</taxon>
        <taxon>Actinomycetota</taxon>
        <taxon>Actinomycetes</taxon>
        <taxon>Micrococcales</taxon>
        <taxon>Microbacteriaceae</taxon>
        <taxon>Curtobacterium</taxon>
    </lineage>
</organism>
<dbReference type="AlphaFoldDB" id="A0A8H9KYX6"/>
<reference evidence="3" key="2">
    <citation type="submission" date="2020-09" db="EMBL/GenBank/DDBJ databases">
        <authorList>
            <person name="Sun Q."/>
            <person name="Ohkuma M."/>
        </authorList>
    </citation>
    <scope>NUCLEOTIDE SEQUENCE</scope>
    <source>
        <strain evidence="3">JCM 1480</strain>
    </source>
</reference>
<feature type="transmembrane region" description="Helical" evidence="1">
    <location>
        <begin position="117"/>
        <end position="137"/>
    </location>
</feature>
<sequence length="183" mass="20099">MTPCSQAYASCGDRLRAFCQRQASGFPNGVRNTLRMLRKLLLLALTAAYAWVIWRMTLTPQVFTAAQGSLVEHAIVWAQRLTGSGWLTYDRTEFLANIAMFVPVGMLAALWLPRRWWLLGAIVAVGLSCGIESYQGAFLPDRVSDPRDVLSNGLGGLLGATLVGLVRSLLPAPRRGRLRPRTA</sequence>
<evidence type="ECO:0000259" key="2">
    <source>
        <dbReference type="Pfam" id="PF04892"/>
    </source>
</evidence>
<dbReference type="Proteomes" id="UP000648535">
    <property type="component" value="Unassembled WGS sequence"/>
</dbReference>
<dbReference type="InterPro" id="IPR006976">
    <property type="entry name" value="VanZ-like"/>
</dbReference>
<dbReference type="Pfam" id="PF04892">
    <property type="entry name" value="VanZ"/>
    <property type="match status" value="1"/>
</dbReference>
<keyword evidence="1" id="KW-1133">Transmembrane helix</keyword>
<evidence type="ECO:0000256" key="1">
    <source>
        <dbReference type="SAM" id="Phobius"/>
    </source>
</evidence>
<feature type="transmembrane region" description="Helical" evidence="1">
    <location>
        <begin position="94"/>
        <end position="112"/>
    </location>
</feature>
<feature type="transmembrane region" description="Helical" evidence="1">
    <location>
        <begin position="40"/>
        <end position="57"/>
    </location>
</feature>
<dbReference type="EMBL" id="BMOI01000011">
    <property type="protein sequence ID" value="GGL06147.1"/>
    <property type="molecule type" value="Genomic_DNA"/>
</dbReference>
<accession>A0A8H9KYX6</accession>